<dbReference type="GO" id="GO:0000400">
    <property type="term" value="F:four-way junction DNA binding"/>
    <property type="evidence" value="ECO:0007669"/>
    <property type="project" value="UniProtKB-UniRule"/>
</dbReference>
<dbReference type="SUPFAM" id="SSF50249">
    <property type="entry name" value="Nucleic acid-binding proteins"/>
    <property type="match status" value="1"/>
</dbReference>
<reference evidence="8 9" key="1">
    <citation type="submission" date="2018-06" db="EMBL/GenBank/DDBJ databases">
        <authorList>
            <consortium name="Pathogen Informatics"/>
            <person name="Doyle S."/>
        </authorList>
    </citation>
    <scope>NUCLEOTIDE SEQUENCE [LARGE SCALE GENOMIC DNA]</scope>
    <source>
        <strain evidence="8 9">NCTC12020</strain>
    </source>
</reference>
<organism evidence="8 9">
    <name type="scientific">Veillonella criceti</name>
    <dbReference type="NCBI Taxonomy" id="103891"/>
    <lineage>
        <taxon>Bacteria</taxon>
        <taxon>Bacillati</taxon>
        <taxon>Bacillota</taxon>
        <taxon>Negativicutes</taxon>
        <taxon>Veillonellales</taxon>
        <taxon>Veillonellaceae</taxon>
        <taxon>Veillonella</taxon>
    </lineage>
</organism>
<dbReference type="SUPFAM" id="SSF47781">
    <property type="entry name" value="RuvA domain 2-like"/>
    <property type="match status" value="1"/>
</dbReference>
<dbReference type="InterPro" id="IPR036267">
    <property type="entry name" value="RuvA_C_sf"/>
</dbReference>
<dbReference type="Pfam" id="PF07499">
    <property type="entry name" value="RuvA_C"/>
    <property type="match status" value="1"/>
</dbReference>
<keyword evidence="4 6" id="KW-0233">DNA recombination</keyword>
<keyword evidence="8" id="KW-0547">Nucleotide-binding</keyword>
<keyword evidence="2 6" id="KW-0227">DNA damage</keyword>
<accession>A0A380NKQ7</accession>
<dbReference type="GO" id="GO:0005524">
    <property type="term" value="F:ATP binding"/>
    <property type="evidence" value="ECO:0007669"/>
    <property type="project" value="InterPro"/>
</dbReference>
<dbReference type="OrthoDB" id="5293449at2"/>
<dbReference type="GO" id="GO:0009379">
    <property type="term" value="C:Holliday junction helicase complex"/>
    <property type="evidence" value="ECO:0007669"/>
    <property type="project" value="InterPro"/>
</dbReference>
<comment type="caution">
    <text evidence="6">Lacks conserved residue(s) required for the propagation of feature annotation.</text>
</comment>
<evidence type="ECO:0000259" key="7">
    <source>
        <dbReference type="SMART" id="SM00278"/>
    </source>
</evidence>
<comment type="subcellular location">
    <subcellularLocation>
        <location evidence="6">Cytoplasm</location>
    </subcellularLocation>
</comment>
<dbReference type="Pfam" id="PF14520">
    <property type="entry name" value="HHH_5"/>
    <property type="match status" value="1"/>
</dbReference>
<evidence type="ECO:0000256" key="2">
    <source>
        <dbReference type="ARBA" id="ARBA00022763"/>
    </source>
</evidence>
<dbReference type="InterPro" id="IPR011114">
    <property type="entry name" value="RuvA_C"/>
</dbReference>
<dbReference type="InterPro" id="IPR012340">
    <property type="entry name" value="NA-bd_OB-fold"/>
</dbReference>
<dbReference type="GO" id="GO:0006310">
    <property type="term" value="P:DNA recombination"/>
    <property type="evidence" value="ECO:0007669"/>
    <property type="project" value="UniProtKB-UniRule"/>
</dbReference>
<dbReference type="GO" id="GO:0009378">
    <property type="term" value="F:four-way junction helicase activity"/>
    <property type="evidence" value="ECO:0007669"/>
    <property type="project" value="InterPro"/>
</dbReference>
<dbReference type="AlphaFoldDB" id="A0A380NKQ7"/>
<keyword evidence="8" id="KW-0378">Hydrolase</keyword>
<feature type="domain" description="Helix-hairpin-helix DNA-binding motif class 1" evidence="7">
    <location>
        <begin position="107"/>
        <end position="126"/>
    </location>
</feature>
<keyword evidence="8" id="KW-0067">ATP-binding</keyword>
<feature type="domain" description="Helix-hairpin-helix DNA-binding motif class 1" evidence="7">
    <location>
        <begin position="72"/>
        <end position="91"/>
    </location>
</feature>
<gene>
    <name evidence="6 8" type="primary">ruvA</name>
    <name evidence="8" type="ORF">NCTC12020_00760</name>
</gene>
<dbReference type="Proteomes" id="UP000255367">
    <property type="component" value="Unassembled WGS sequence"/>
</dbReference>
<dbReference type="GO" id="GO:0048476">
    <property type="term" value="C:Holliday junction resolvase complex"/>
    <property type="evidence" value="ECO:0007669"/>
    <property type="project" value="UniProtKB-UniRule"/>
</dbReference>
<comment type="function">
    <text evidence="6">The RuvA-RuvB-RuvC complex processes Holliday junction (HJ) DNA during genetic recombination and DNA repair, while the RuvA-RuvB complex plays an important role in the rescue of blocked DNA replication forks via replication fork reversal (RFR). RuvA specifically binds to HJ cruciform DNA, conferring on it an open structure. The RuvB hexamer acts as an ATP-dependent pump, pulling dsDNA into and through the RuvAB complex. HJ branch migration allows RuvC to scan DNA until it finds its consensus sequence, where it cleaves and resolves the cruciform DNA.</text>
</comment>
<comment type="domain">
    <text evidence="6">Has three domains with a flexible linker between the domains II and III and assumes an 'L' shape. Domain III is highly mobile and contacts RuvB.</text>
</comment>
<feature type="region of interest" description="Domain III" evidence="6">
    <location>
        <begin position="152"/>
        <end position="203"/>
    </location>
</feature>
<dbReference type="Gene3D" id="2.40.50.140">
    <property type="entry name" value="Nucleic acid-binding proteins"/>
    <property type="match status" value="1"/>
</dbReference>
<dbReference type="Pfam" id="PF01330">
    <property type="entry name" value="RuvA_N"/>
    <property type="match status" value="1"/>
</dbReference>
<dbReference type="NCBIfam" id="TIGR00084">
    <property type="entry name" value="ruvA"/>
    <property type="match status" value="1"/>
</dbReference>
<dbReference type="EMBL" id="UHIO01000001">
    <property type="protein sequence ID" value="SUP42070.1"/>
    <property type="molecule type" value="Genomic_DNA"/>
</dbReference>
<name>A0A380NKQ7_9FIRM</name>
<keyword evidence="3 6" id="KW-0238">DNA-binding</keyword>
<dbReference type="GO" id="GO:0006281">
    <property type="term" value="P:DNA repair"/>
    <property type="evidence" value="ECO:0007669"/>
    <property type="project" value="UniProtKB-UniRule"/>
</dbReference>
<dbReference type="RefSeq" id="WP_115309977.1">
    <property type="nucleotide sequence ID" value="NZ_UHIO01000001.1"/>
</dbReference>
<dbReference type="CDD" id="cd14332">
    <property type="entry name" value="UBA_RuvA_C"/>
    <property type="match status" value="1"/>
</dbReference>
<dbReference type="GO" id="GO:0005737">
    <property type="term" value="C:cytoplasm"/>
    <property type="evidence" value="ECO:0007669"/>
    <property type="project" value="UniProtKB-SubCell"/>
</dbReference>
<dbReference type="SMART" id="SM00278">
    <property type="entry name" value="HhH1"/>
    <property type="match status" value="2"/>
</dbReference>
<proteinExistence type="inferred from homology"/>
<evidence type="ECO:0000313" key="9">
    <source>
        <dbReference type="Proteomes" id="UP000255367"/>
    </source>
</evidence>
<evidence type="ECO:0000256" key="4">
    <source>
        <dbReference type="ARBA" id="ARBA00023172"/>
    </source>
</evidence>
<comment type="subunit">
    <text evidence="6">Homotetramer. Forms an RuvA(8)-RuvB(12)-Holliday junction (HJ) complex. HJ DNA is sandwiched between 2 RuvA tetramers; dsDNA enters through RuvA and exits via RuvB. An RuvB hexamer assembles on each DNA strand where it exits the tetramer. Each RuvB hexamer is contacted by two RuvA subunits (via domain III) on 2 adjacent RuvB subunits; this complex drives branch migration. In the full resolvosome a probable DNA-RuvA(4)-RuvB(12)-RuvC(2) complex forms which resolves the HJ.</text>
</comment>
<evidence type="ECO:0000256" key="1">
    <source>
        <dbReference type="ARBA" id="ARBA00022490"/>
    </source>
</evidence>
<keyword evidence="8" id="KW-0347">Helicase</keyword>
<dbReference type="InterPro" id="IPR003583">
    <property type="entry name" value="Hlx-hairpin-Hlx_DNA-bd_motif"/>
</dbReference>
<evidence type="ECO:0000256" key="3">
    <source>
        <dbReference type="ARBA" id="ARBA00023125"/>
    </source>
</evidence>
<protein>
    <recommendedName>
        <fullName evidence="6">Holliday junction branch migration complex subunit RuvA</fullName>
    </recommendedName>
</protein>
<dbReference type="InterPro" id="IPR013849">
    <property type="entry name" value="DNA_helicase_Holl-junc_RuvA_I"/>
</dbReference>
<dbReference type="HAMAP" id="MF_00031">
    <property type="entry name" value="DNA_HJ_migration_RuvA"/>
    <property type="match status" value="1"/>
</dbReference>
<comment type="similarity">
    <text evidence="6">Belongs to the RuvA family.</text>
</comment>
<dbReference type="GO" id="GO:0016787">
    <property type="term" value="F:hydrolase activity"/>
    <property type="evidence" value="ECO:0007669"/>
    <property type="project" value="UniProtKB-KW"/>
</dbReference>
<keyword evidence="1 6" id="KW-0963">Cytoplasm</keyword>
<keyword evidence="9" id="KW-1185">Reference proteome</keyword>
<dbReference type="InterPro" id="IPR000085">
    <property type="entry name" value="RuvA"/>
</dbReference>
<dbReference type="InterPro" id="IPR010994">
    <property type="entry name" value="RuvA_2-like"/>
</dbReference>
<evidence type="ECO:0000256" key="5">
    <source>
        <dbReference type="ARBA" id="ARBA00023204"/>
    </source>
</evidence>
<dbReference type="Gene3D" id="1.10.150.20">
    <property type="entry name" value="5' to 3' exonuclease, C-terminal subdomain"/>
    <property type="match status" value="1"/>
</dbReference>
<keyword evidence="5 6" id="KW-0234">DNA repair</keyword>
<evidence type="ECO:0000313" key="8">
    <source>
        <dbReference type="EMBL" id="SUP42070.1"/>
    </source>
</evidence>
<dbReference type="PROSITE" id="PS51257">
    <property type="entry name" value="PROKAR_LIPOPROTEIN"/>
    <property type="match status" value="1"/>
</dbReference>
<dbReference type="SUPFAM" id="SSF46929">
    <property type="entry name" value="DNA helicase RuvA subunit, C-terminal domain"/>
    <property type="match status" value="1"/>
</dbReference>
<sequence>MIGFVRGIVSHIFAGSCFVDVHGVGYRLYISGSTRDSLVEGTEVLLYTHMSVREDAIQLYGFASQDEYDLFMLLISVSGIGPKVGLGILSGLSVDGIKVAIMNGELGTLTKLPGIGKKSAERLVLELKDKIGKFTTAPSNATVATSVSPAITRLGVAGEVAEALLSLGYKESEFTEVLTQLDDGQQEVATLLRQVLSELGKGR</sequence>
<evidence type="ECO:0000256" key="6">
    <source>
        <dbReference type="HAMAP-Rule" id="MF_00031"/>
    </source>
</evidence>
<dbReference type="Gene3D" id="1.10.8.10">
    <property type="entry name" value="DNA helicase RuvA subunit, C-terminal domain"/>
    <property type="match status" value="1"/>
</dbReference>